<gene>
    <name evidence="1" type="ORF">CO030_02770</name>
</gene>
<evidence type="ECO:0000313" key="2">
    <source>
        <dbReference type="Proteomes" id="UP000231456"/>
    </source>
</evidence>
<dbReference type="CDD" id="cd16377">
    <property type="entry name" value="23S_rRNA_IVP_like"/>
    <property type="match status" value="1"/>
</dbReference>
<accession>A0A2M8F9S0</accession>
<organism evidence="1 2">
    <name type="scientific">Candidatus Magasanikbacteria bacterium CG_4_9_14_0_2_um_filter_42_11</name>
    <dbReference type="NCBI Taxonomy" id="1974643"/>
    <lineage>
        <taxon>Bacteria</taxon>
        <taxon>Candidatus Magasanikiibacteriota</taxon>
    </lineage>
</organism>
<protein>
    <submittedName>
        <fullName evidence="1">Four helix bundle protein</fullName>
    </submittedName>
</protein>
<dbReference type="InterPro" id="IPR012657">
    <property type="entry name" value="23S_rRNA-intervening_sequence"/>
</dbReference>
<dbReference type="Proteomes" id="UP000231456">
    <property type="component" value="Unassembled WGS sequence"/>
</dbReference>
<dbReference type="PANTHER" id="PTHR38471">
    <property type="entry name" value="FOUR HELIX BUNDLE PROTEIN"/>
    <property type="match status" value="1"/>
</dbReference>
<name>A0A2M8F9S0_9BACT</name>
<dbReference type="AlphaFoldDB" id="A0A2M8F9S0"/>
<dbReference type="Pfam" id="PF05635">
    <property type="entry name" value="23S_rRNA_IVP"/>
    <property type="match status" value="1"/>
</dbReference>
<dbReference type="NCBIfam" id="TIGR02436">
    <property type="entry name" value="four helix bundle protein"/>
    <property type="match status" value="1"/>
</dbReference>
<comment type="caution">
    <text evidence="1">The sequence shown here is derived from an EMBL/GenBank/DDBJ whole genome shotgun (WGS) entry which is preliminary data.</text>
</comment>
<dbReference type="InterPro" id="IPR036583">
    <property type="entry name" value="23S_rRNA_IVS_sf"/>
</dbReference>
<reference evidence="2" key="1">
    <citation type="submission" date="2017-09" db="EMBL/GenBank/DDBJ databases">
        <title>Depth-based differentiation of microbial function through sediment-hosted aquifers and enrichment of novel symbionts in the deep terrestrial subsurface.</title>
        <authorList>
            <person name="Probst A.J."/>
            <person name="Ladd B."/>
            <person name="Jarett J.K."/>
            <person name="Geller-Mcgrath D.E."/>
            <person name="Sieber C.M.K."/>
            <person name="Emerson J.B."/>
            <person name="Anantharaman K."/>
            <person name="Thomas B.C."/>
            <person name="Malmstrom R."/>
            <person name="Stieglmeier M."/>
            <person name="Klingl A."/>
            <person name="Woyke T."/>
            <person name="Ryan C.M."/>
            <person name="Banfield J.F."/>
        </authorList>
    </citation>
    <scope>NUCLEOTIDE SEQUENCE [LARGE SCALE GENOMIC DNA]</scope>
</reference>
<sequence length="122" mass="14274">MSNIASFTEIKAWRKSHELTLYIYKITQDYPKEELYGIKSQTRRAAASVGANIVEGFKRKDLKDSIKFYNIAEASLEELKNHLILARDLQYISKERYTFIADKVKEASKTLYGWVKSQRDFL</sequence>
<evidence type="ECO:0000313" key="1">
    <source>
        <dbReference type="EMBL" id="PJC52461.1"/>
    </source>
</evidence>
<dbReference type="SUPFAM" id="SSF158446">
    <property type="entry name" value="IVS-encoded protein-like"/>
    <property type="match status" value="1"/>
</dbReference>
<dbReference type="PANTHER" id="PTHR38471:SF2">
    <property type="entry name" value="FOUR HELIX BUNDLE PROTEIN"/>
    <property type="match status" value="1"/>
</dbReference>
<dbReference type="EMBL" id="PFRH01000092">
    <property type="protein sequence ID" value="PJC52461.1"/>
    <property type="molecule type" value="Genomic_DNA"/>
</dbReference>
<proteinExistence type="predicted"/>
<dbReference type="Gene3D" id="1.20.1440.60">
    <property type="entry name" value="23S rRNA-intervening sequence"/>
    <property type="match status" value="1"/>
</dbReference>